<dbReference type="Proteomes" id="UP000001593">
    <property type="component" value="Unassembled WGS sequence"/>
</dbReference>
<dbReference type="InterPro" id="IPR052207">
    <property type="entry name" value="Max-like/E-box_TFs"/>
</dbReference>
<keyword evidence="10" id="KW-1185">Reference proteome</keyword>
<dbReference type="EMBL" id="DS473000">
    <property type="protein sequence ID" value="EDO27547.1"/>
    <property type="molecule type" value="Genomic_DNA"/>
</dbReference>
<dbReference type="HOGENOM" id="CLU_083204_0_0_1"/>
<gene>
    <name evidence="9" type="ORF">NEMVEDRAFT_v1g45212</name>
</gene>
<organism evidence="9 10">
    <name type="scientific">Nematostella vectensis</name>
    <name type="common">Starlet sea anemone</name>
    <dbReference type="NCBI Taxonomy" id="45351"/>
    <lineage>
        <taxon>Eukaryota</taxon>
        <taxon>Metazoa</taxon>
        <taxon>Cnidaria</taxon>
        <taxon>Anthozoa</taxon>
        <taxon>Hexacorallia</taxon>
        <taxon>Actiniaria</taxon>
        <taxon>Edwardsiidae</taxon>
        <taxon>Nematostella</taxon>
    </lineage>
</organism>
<keyword evidence="4" id="KW-0804">Transcription</keyword>
<dbReference type="InParanoid" id="A7T8Y7"/>
<keyword evidence="6" id="KW-0175">Coiled coil</keyword>
<evidence type="ECO:0000313" key="10">
    <source>
        <dbReference type="Proteomes" id="UP000001593"/>
    </source>
</evidence>
<dbReference type="InterPro" id="IPR011598">
    <property type="entry name" value="bHLH_dom"/>
</dbReference>
<protein>
    <recommendedName>
        <fullName evidence="8">BHLH domain-containing protein</fullName>
    </recommendedName>
</protein>
<dbReference type="OMA" id="HACWYQQ"/>
<dbReference type="KEGG" id="nve:5497856"/>
<evidence type="ECO:0000313" key="9">
    <source>
        <dbReference type="EMBL" id="EDO27547.1"/>
    </source>
</evidence>
<feature type="compositionally biased region" description="Polar residues" evidence="7">
    <location>
        <begin position="1"/>
        <end position="12"/>
    </location>
</feature>
<keyword evidence="5" id="KW-0539">Nucleus</keyword>
<dbReference type="Gene3D" id="4.10.280.10">
    <property type="entry name" value="Helix-loop-helix DNA-binding domain"/>
    <property type="match status" value="1"/>
</dbReference>
<feature type="domain" description="BHLH" evidence="8">
    <location>
        <begin position="14"/>
        <end position="71"/>
    </location>
</feature>
<dbReference type="InterPro" id="IPR036638">
    <property type="entry name" value="HLH_DNA-bd_sf"/>
</dbReference>
<feature type="non-terminal residue" evidence="9">
    <location>
        <position position="163"/>
    </location>
</feature>
<dbReference type="eggNOG" id="KOG1319">
    <property type="taxonomic scope" value="Eukaryota"/>
</dbReference>
<keyword evidence="3" id="KW-0238">DNA-binding</keyword>
<accession>A7T8Y7</accession>
<evidence type="ECO:0000256" key="1">
    <source>
        <dbReference type="ARBA" id="ARBA00004123"/>
    </source>
</evidence>
<evidence type="ECO:0000256" key="2">
    <source>
        <dbReference type="ARBA" id="ARBA00023015"/>
    </source>
</evidence>
<evidence type="ECO:0000256" key="7">
    <source>
        <dbReference type="SAM" id="MobiDB-lite"/>
    </source>
</evidence>
<dbReference type="CDD" id="cd19687">
    <property type="entry name" value="bHLHzip_Mlx"/>
    <property type="match status" value="1"/>
</dbReference>
<feature type="region of interest" description="Disordered" evidence="7">
    <location>
        <begin position="1"/>
        <end position="26"/>
    </location>
</feature>
<evidence type="ECO:0000256" key="4">
    <source>
        <dbReference type="ARBA" id="ARBA00023163"/>
    </source>
</evidence>
<dbReference type="SMART" id="SM00353">
    <property type="entry name" value="HLH"/>
    <property type="match status" value="1"/>
</dbReference>
<evidence type="ECO:0000259" key="8">
    <source>
        <dbReference type="PROSITE" id="PS50888"/>
    </source>
</evidence>
<dbReference type="GO" id="GO:0000978">
    <property type="term" value="F:RNA polymerase II cis-regulatory region sequence-specific DNA binding"/>
    <property type="evidence" value="ECO:0000318"/>
    <property type="project" value="GO_Central"/>
</dbReference>
<dbReference type="Pfam" id="PF00010">
    <property type="entry name" value="HLH"/>
    <property type="match status" value="1"/>
</dbReference>
<evidence type="ECO:0000256" key="5">
    <source>
        <dbReference type="ARBA" id="ARBA00023242"/>
    </source>
</evidence>
<dbReference type="PANTHER" id="PTHR15741">
    <property type="entry name" value="BASIC HELIX-LOOP-HELIX ZIP TRANSCRIPTION FACTOR"/>
    <property type="match status" value="1"/>
</dbReference>
<dbReference type="PROSITE" id="PS50888">
    <property type="entry name" value="BHLH"/>
    <property type="match status" value="1"/>
</dbReference>
<dbReference type="GO" id="GO:0046983">
    <property type="term" value="F:protein dimerization activity"/>
    <property type="evidence" value="ECO:0007669"/>
    <property type="project" value="InterPro"/>
</dbReference>
<dbReference type="PhylomeDB" id="A7T8Y7"/>
<dbReference type="GO" id="GO:0000981">
    <property type="term" value="F:DNA-binding transcription factor activity, RNA polymerase II-specific"/>
    <property type="evidence" value="ECO:0000318"/>
    <property type="project" value="GO_Central"/>
</dbReference>
<dbReference type="GO" id="GO:0005634">
    <property type="term" value="C:nucleus"/>
    <property type="evidence" value="ECO:0000318"/>
    <property type="project" value="GO_Central"/>
</dbReference>
<dbReference type="PANTHER" id="PTHR15741:SF25">
    <property type="entry name" value="MAX-LIKE PROTEIN X"/>
    <property type="match status" value="1"/>
</dbReference>
<comment type="subcellular location">
    <subcellularLocation>
        <location evidence="1">Nucleus</location>
    </subcellularLocation>
</comment>
<evidence type="ECO:0000256" key="6">
    <source>
        <dbReference type="SAM" id="Coils"/>
    </source>
</evidence>
<dbReference type="AlphaFoldDB" id="A7T8Y7"/>
<keyword evidence="2" id="KW-0805">Transcription regulation</keyword>
<sequence>DELDFDSSSSSKQNRRFAHSVAEQKRRDAIKKGYDDLQSIVPTCQHSTSAGSPKLSKAIILQRTIEYVSFMHHQRKKHEEELEKLRKEVLALKIMKQNYEQIARAHADQPMPGQQVSEEAKFSVFKAILDNQFVTFDGTVVVNDFDSLSSGIFHWLEEYCKPQ</sequence>
<proteinExistence type="predicted"/>
<reference evidence="9 10" key="1">
    <citation type="journal article" date="2007" name="Science">
        <title>Sea anemone genome reveals ancestral eumetazoan gene repertoire and genomic organization.</title>
        <authorList>
            <person name="Putnam N.H."/>
            <person name="Srivastava M."/>
            <person name="Hellsten U."/>
            <person name="Dirks B."/>
            <person name="Chapman J."/>
            <person name="Salamov A."/>
            <person name="Terry A."/>
            <person name="Shapiro H."/>
            <person name="Lindquist E."/>
            <person name="Kapitonov V.V."/>
            <person name="Jurka J."/>
            <person name="Genikhovich G."/>
            <person name="Grigoriev I.V."/>
            <person name="Lucas S.M."/>
            <person name="Steele R.E."/>
            <person name="Finnerty J.R."/>
            <person name="Technau U."/>
            <person name="Martindale M.Q."/>
            <person name="Rokhsar D.S."/>
        </authorList>
    </citation>
    <scope>NUCLEOTIDE SEQUENCE [LARGE SCALE GENOMIC DNA]</scope>
    <source>
        <strain evidence="10">CH2 X CH6</strain>
    </source>
</reference>
<dbReference type="SUPFAM" id="SSF47459">
    <property type="entry name" value="HLH, helix-loop-helix DNA-binding domain"/>
    <property type="match status" value="1"/>
</dbReference>
<dbReference type="STRING" id="45351.A7T8Y7"/>
<dbReference type="GO" id="GO:0006357">
    <property type="term" value="P:regulation of transcription by RNA polymerase II"/>
    <property type="evidence" value="ECO:0000318"/>
    <property type="project" value="GO_Central"/>
</dbReference>
<evidence type="ECO:0000256" key="3">
    <source>
        <dbReference type="ARBA" id="ARBA00023125"/>
    </source>
</evidence>
<name>A7T8Y7_NEMVE</name>
<feature type="coiled-coil region" evidence="6">
    <location>
        <begin position="68"/>
        <end position="102"/>
    </location>
</feature>
<feature type="non-terminal residue" evidence="9">
    <location>
        <position position="1"/>
    </location>
</feature>